<dbReference type="InterPro" id="IPR038765">
    <property type="entry name" value="Papain-like_cys_pep_sf"/>
</dbReference>
<reference evidence="2 3" key="1">
    <citation type="submission" date="2019-08" db="EMBL/GenBank/DDBJ databases">
        <title>Whole genome of Aphis craccivora.</title>
        <authorList>
            <person name="Voronova N.V."/>
            <person name="Shulinski R.S."/>
            <person name="Bandarenka Y.V."/>
            <person name="Zhorov D.G."/>
            <person name="Warner D."/>
        </authorList>
    </citation>
    <scope>NUCLEOTIDE SEQUENCE [LARGE SCALE GENOMIC DNA]</scope>
    <source>
        <strain evidence="2">180601</strain>
        <tissue evidence="2">Whole Body</tissue>
    </source>
</reference>
<dbReference type="OrthoDB" id="6574225at2759"/>
<dbReference type="GO" id="GO:0016579">
    <property type="term" value="P:protein deubiquitination"/>
    <property type="evidence" value="ECO:0007669"/>
    <property type="project" value="InterPro"/>
</dbReference>
<proteinExistence type="predicted"/>
<gene>
    <name evidence="2" type="ORF">FWK35_00036586</name>
</gene>
<organism evidence="2 3">
    <name type="scientific">Aphis craccivora</name>
    <name type="common">Cowpea aphid</name>
    <dbReference type="NCBI Taxonomy" id="307492"/>
    <lineage>
        <taxon>Eukaryota</taxon>
        <taxon>Metazoa</taxon>
        <taxon>Ecdysozoa</taxon>
        <taxon>Arthropoda</taxon>
        <taxon>Hexapoda</taxon>
        <taxon>Insecta</taxon>
        <taxon>Pterygota</taxon>
        <taxon>Neoptera</taxon>
        <taxon>Paraneoptera</taxon>
        <taxon>Hemiptera</taxon>
        <taxon>Sternorrhyncha</taxon>
        <taxon>Aphidomorpha</taxon>
        <taxon>Aphidoidea</taxon>
        <taxon>Aphididae</taxon>
        <taxon>Aphidini</taxon>
        <taxon>Aphis</taxon>
        <taxon>Aphis</taxon>
    </lineage>
</organism>
<feature type="domain" description="Peptidase C19 ubiquitin carboxyl-terminal hydrolase" evidence="1">
    <location>
        <begin position="88"/>
        <end position="340"/>
    </location>
</feature>
<dbReference type="Proteomes" id="UP000478052">
    <property type="component" value="Unassembled WGS sequence"/>
</dbReference>
<dbReference type="SUPFAM" id="SSF54001">
    <property type="entry name" value="Cysteine proteinases"/>
    <property type="match status" value="1"/>
</dbReference>
<evidence type="ECO:0000313" key="3">
    <source>
        <dbReference type="Proteomes" id="UP000478052"/>
    </source>
</evidence>
<dbReference type="GO" id="GO:0004843">
    <property type="term" value="F:cysteine-type deubiquitinase activity"/>
    <property type="evidence" value="ECO:0007669"/>
    <property type="project" value="InterPro"/>
</dbReference>
<name>A0A6G0VND5_APHCR</name>
<evidence type="ECO:0000313" key="2">
    <source>
        <dbReference type="EMBL" id="KAF0700973.1"/>
    </source>
</evidence>
<dbReference type="AlphaFoldDB" id="A0A6G0VND5"/>
<comment type="caution">
    <text evidence="2">The sequence shown here is derived from an EMBL/GenBank/DDBJ whole genome shotgun (WGS) entry which is preliminary data.</text>
</comment>
<sequence>QKSLIEESLALENWNRKKYRKSKSYLVPNPHLRYLDISNSRSMKSLPILKNGSRFEELKSSKTKNIQGKVIFSNTCAIDSITSIIMVSYCDSQNYSKMVDSINTDYFRFISNIVKNGITSATYSTRADIIMHYLDPEIRSLEYDTTLAICDTTIGNVINKLFIDLPSLKEETECSSNVCLNISTINYNFLTFQTDMETNIGLLQQYLNDRTYIEQRECKNANCEGITTIKKIISKMHIFIDILFWEGEDMISSQRSNEAATLLKVKLCDIPQRLVHGTTNYELRGVICFHNGKGGLRSSVGHYTAYIKRYGRNWELYDDLKKKPVPVKEKLTVQCEFLIYTV</sequence>
<keyword evidence="3" id="KW-1185">Reference proteome</keyword>
<dbReference type="EMBL" id="VUJU01014771">
    <property type="protein sequence ID" value="KAF0700973.1"/>
    <property type="molecule type" value="Genomic_DNA"/>
</dbReference>
<dbReference type="Gene3D" id="3.90.70.10">
    <property type="entry name" value="Cysteine proteinases"/>
    <property type="match status" value="1"/>
</dbReference>
<accession>A0A6G0VND5</accession>
<dbReference type="InterPro" id="IPR001394">
    <property type="entry name" value="Peptidase_C19_UCH"/>
</dbReference>
<dbReference type="Pfam" id="PF00443">
    <property type="entry name" value="UCH"/>
    <property type="match status" value="1"/>
</dbReference>
<feature type="non-terminal residue" evidence="2">
    <location>
        <position position="1"/>
    </location>
</feature>
<evidence type="ECO:0000259" key="1">
    <source>
        <dbReference type="Pfam" id="PF00443"/>
    </source>
</evidence>
<protein>
    <submittedName>
        <fullName evidence="2">UCH domain-containing protein</fullName>
    </submittedName>
</protein>